<evidence type="ECO:0000313" key="3">
    <source>
        <dbReference type="Proteomes" id="UP000308349"/>
    </source>
</evidence>
<feature type="domain" description="HTH cro/C1-type" evidence="1">
    <location>
        <begin position="25"/>
        <end position="80"/>
    </location>
</feature>
<dbReference type="OrthoDB" id="3504495at2"/>
<reference evidence="2 3" key="1">
    <citation type="submission" date="2019-05" db="EMBL/GenBank/DDBJ databases">
        <title>Genomes sequences of two Nocardia cyriacigeorgica environmental isolates, type strains Nocardia asteroides ATCC 19247 and Nocardia cyriacigeorgica DSM 44484.</title>
        <authorList>
            <person name="Vautrin F."/>
            <person name="Bergeron E."/>
            <person name="Dubost A."/>
            <person name="Abrouk D."/>
            <person name="Rodriguez Nava V."/>
            <person name="Pujic P."/>
        </authorList>
    </citation>
    <scope>NUCLEOTIDE SEQUENCE [LARGE SCALE GENOMIC DNA]</scope>
    <source>
        <strain evidence="2 3">EML 1456</strain>
    </source>
</reference>
<name>A0A5R8P4H6_9NOCA</name>
<dbReference type="Proteomes" id="UP000308349">
    <property type="component" value="Unassembled WGS sequence"/>
</dbReference>
<dbReference type="SMART" id="SM00530">
    <property type="entry name" value="HTH_XRE"/>
    <property type="match status" value="1"/>
</dbReference>
<dbReference type="Pfam" id="PF13560">
    <property type="entry name" value="HTH_31"/>
    <property type="match status" value="1"/>
</dbReference>
<sequence>MRRSAGRASSNQGGAVADSGLGRRVKVLRRARGWTQEGLALRLHRSSSWVTKVERGVIAIDSVSTIRELAAVFGVSASQLTGESEDRPVARQRPVSELARMLDRPASMLTGVASETSVSHADLVRAATALRRTYNRSSTRYLSAAERLPQLISQAVEQAETSSTARLRASAYTVLANLYRLGSLELRHRGDHVHARLALDRAAAAAQNADDRVLVAAVTATLCNELMIGGRPDDAASLAVDSADILAQQPPTVDAQHVLGVLRLYGAQAAARAGAESEAMALLHAANQLAFTDADRHFLIFGPANIAVQRAGIFVDLGKPNQALDACARLNGKELGSVNRACYFHLHRARAHTMEGDLDDAMAALTGAWRTTPHIVMADQLGRQQVADLLDRKRTFSSELRQIARGMGLL</sequence>
<organism evidence="2 3">
    <name type="scientific">Nocardia cyriacigeorgica</name>
    <dbReference type="NCBI Taxonomy" id="135487"/>
    <lineage>
        <taxon>Bacteria</taxon>
        <taxon>Bacillati</taxon>
        <taxon>Actinomycetota</taxon>
        <taxon>Actinomycetes</taxon>
        <taxon>Mycobacteriales</taxon>
        <taxon>Nocardiaceae</taxon>
        <taxon>Nocardia</taxon>
    </lineage>
</organism>
<dbReference type="EMBL" id="VBUU01000071">
    <property type="protein sequence ID" value="TLF92256.1"/>
    <property type="molecule type" value="Genomic_DNA"/>
</dbReference>
<proteinExistence type="predicted"/>
<dbReference type="InterPro" id="IPR010982">
    <property type="entry name" value="Lambda_DNA-bd_dom_sf"/>
</dbReference>
<dbReference type="GO" id="GO:0003677">
    <property type="term" value="F:DNA binding"/>
    <property type="evidence" value="ECO:0007669"/>
    <property type="project" value="InterPro"/>
</dbReference>
<dbReference type="AlphaFoldDB" id="A0A5R8P4H6"/>
<dbReference type="InterPro" id="IPR001387">
    <property type="entry name" value="Cro/C1-type_HTH"/>
</dbReference>
<comment type="caution">
    <text evidence="2">The sequence shown here is derived from an EMBL/GenBank/DDBJ whole genome shotgun (WGS) entry which is preliminary data.</text>
</comment>
<accession>A0A5R8P4H6</accession>
<gene>
    <name evidence="2" type="ORF">FEK35_30980</name>
</gene>
<protein>
    <submittedName>
        <fullName evidence="2">Helix-turn-helix transcriptional regulator</fullName>
    </submittedName>
</protein>
<dbReference type="CDD" id="cd00093">
    <property type="entry name" value="HTH_XRE"/>
    <property type="match status" value="1"/>
</dbReference>
<evidence type="ECO:0000259" key="1">
    <source>
        <dbReference type="PROSITE" id="PS50943"/>
    </source>
</evidence>
<evidence type="ECO:0000313" key="2">
    <source>
        <dbReference type="EMBL" id="TLF92256.1"/>
    </source>
</evidence>
<dbReference type="RefSeq" id="WP_138459244.1">
    <property type="nucleotide sequence ID" value="NZ_VBUU01000071.1"/>
</dbReference>
<dbReference type="SUPFAM" id="SSF47413">
    <property type="entry name" value="lambda repressor-like DNA-binding domains"/>
    <property type="match status" value="1"/>
</dbReference>
<dbReference type="PROSITE" id="PS50943">
    <property type="entry name" value="HTH_CROC1"/>
    <property type="match status" value="1"/>
</dbReference>
<dbReference type="Gene3D" id="1.10.260.40">
    <property type="entry name" value="lambda repressor-like DNA-binding domains"/>
    <property type="match status" value="1"/>
</dbReference>